<accession>A0A1H6CUA7</accession>
<evidence type="ECO:0000313" key="2">
    <source>
        <dbReference type="EMBL" id="SFC98861.1"/>
    </source>
</evidence>
<dbReference type="Proteomes" id="UP000199690">
    <property type="component" value="Unassembled WGS sequence"/>
</dbReference>
<evidence type="ECO:0000313" key="4">
    <source>
        <dbReference type="Proteomes" id="UP000236729"/>
    </source>
</evidence>
<protein>
    <recommendedName>
        <fullName evidence="5">Excreted virulence factor EspC (Type VII ESX diderm)</fullName>
    </recommendedName>
</protein>
<evidence type="ECO:0008006" key="5">
    <source>
        <dbReference type="Google" id="ProtNLM"/>
    </source>
</evidence>
<dbReference type="AlphaFoldDB" id="A0A1H6CUA7"/>
<sequence>MNLDGNGFHVEIELLEAAARNMDELVAGQDNSELSELPGASESYGHADLLSALTEFCDRWSVGLDALCDRATRMSYSLAETAKAYREADQAGADALSVDPGLDAVQPPTTIPGMGR</sequence>
<evidence type="ECO:0000313" key="3">
    <source>
        <dbReference type="Proteomes" id="UP000199690"/>
    </source>
</evidence>
<accession>A0A1I1NMH1</accession>
<name>A0A1H6CUA7_9PSEU</name>
<keyword evidence="3" id="KW-1185">Reference proteome</keyword>
<dbReference type="EMBL" id="FNVB01000005">
    <property type="protein sequence ID" value="SEG76253.1"/>
    <property type="molecule type" value="Genomic_DNA"/>
</dbReference>
<organism evidence="1 4">
    <name type="scientific">Saccharopolyspora kobensis</name>
    <dbReference type="NCBI Taxonomy" id="146035"/>
    <lineage>
        <taxon>Bacteria</taxon>
        <taxon>Bacillati</taxon>
        <taxon>Actinomycetota</taxon>
        <taxon>Actinomycetes</taxon>
        <taxon>Pseudonocardiales</taxon>
        <taxon>Pseudonocardiaceae</taxon>
        <taxon>Saccharopolyspora</taxon>
    </lineage>
</organism>
<evidence type="ECO:0000313" key="1">
    <source>
        <dbReference type="EMBL" id="SEG76253.1"/>
    </source>
</evidence>
<dbReference type="RefSeq" id="WP_235863225.1">
    <property type="nucleotide sequence ID" value="NZ_FNVB01000005.1"/>
</dbReference>
<dbReference type="SMR" id="A0A1H6CUA7"/>
<proteinExistence type="predicted"/>
<gene>
    <name evidence="1" type="ORF">SAMN02982929_03524</name>
    <name evidence="2" type="ORF">SAMN05216506_102118</name>
</gene>
<dbReference type="Proteomes" id="UP000236729">
    <property type="component" value="Unassembled WGS sequence"/>
</dbReference>
<reference evidence="1" key="1">
    <citation type="submission" date="2016-10" db="EMBL/GenBank/DDBJ databases">
        <authorList>
            <person name="de Groot N.N."/>
        </authorList>
    </citation>
    <scope>NUCLEOTIDE SEQUENCE [LARGE SCALE GENOMIC DNA]</scope>
    <source>
        <strain evidence="1">ATCC 20501</strain>
    </source>
</reference>
<reference evidence="3 4" key="2">
    <citation type="submission" date="2016-10" db="EMBL/GenBank/DDBJ databases">
        <authorList>
            <person name="Varghese N."/>
            <person name="Submissions S."/>
        </authorList>
    </citation>
    <scope>NUCLEOTIDE SEQUENCE [LARGE SCALE GENOMIC DNA]</scope>
    <source>
        <strain evidence="4">ATCC 20501</strain>
        <strain evidence="2 3">CGMCC 4.3529</strain>
    </source>
</reference>
<dbReference type="EMBL" id="FOME01000002">
    <property type="protein sequence ID" value="SFC98861.1"/>
    <property type="molecule type" value="Genomic_DNA"/>
</dbReference>